<proteinExistence type="predicted"/>
<dbReference type="PANTHER" id="PTHR11439:SF503">
    <property type="entry name" value="CYSTEINE-RICH RLK (RECEPTOR-LIKE PROTEIN KINASE) 8"/>
    <property type="match status" value="1"/>
</dbReference>
<accession>A0A061F632</accession>
<name>A0A061F632_THECC</name>
<dbReference type="InterPro" id="IPR043502">
    <property type="entry name" value="DNA/RNA_pol_sf"/>
</dbReference>
<evidence type="ECO:0000259" key="1">
    <source>
        <dbReference type="Pfam" id="PF07727"/>
    </source>
</evidence>
<dbReference type="EMBL" id="CM001885">
    <property type="protein sequence ID" value="EOY12127.1"/>
    <property type="molecule type" value="Genomic_DNA"/>
</dbReference>
<evidence type="ECO:0000313" key="3">
    <source>
        <dbReference type="Proteomes" id="UP000026915"/>
    </source>
</evidence>
<dbReference type="CDD" id="cd09272">
    <property type="entry name" value="RNase_HI_RT_Ty1"/>
    <property type="match status" value="1"/>
</dbReference>
<organism evidence="2 3">
    <name type="scientific">Theobroma cacao</name>
    <name type="common">Cacao</name>
    <name type="synonym">Cocoa</name>
    <dbReference type="NCBI Taxonomy" id="3641"/>
    <lineage>
        <taxon>Eukaryota</taxon>
        <taxon>Viridiplantae</taxon>
        <taxon>Streptophyta</taxon>
        <taxon>Embryophyta</taxon>
        <taxon>Tracheophyta</taxon>
        <taxon>Spermatophyta</taxon>
        <taxon>Magnoliopsida</taxon>
        <taxon>eudicotyledons</taxon>
        <taxon>Gunneridae</taxon>
        <taxon>Pentapetalae</taxon>
        <taxon>rosids</taxon>
        <taxon>malvids</taxon>
        <taxon>Malvales</taxon>
        <taxon>Malvaceae</taxon>
        <taxon>Byttnerioideae</taxon>
        <taxon>Theobroma</taxon>
    </lineage>
</organism>
<feature type="domain" description="Reverse transcriptase Ty1/copia-type" evidence="1">
    <location>
        <begin position="3"/>
        <end position="83"/>
    </location>
</feature>
<protein>
    <submittedName>
        <fullName evidence="2">Cysteine-rich RLK (RECEPTOR-like protein kinase) 8</fullName>
    </submittedName>
</protein>
<keyword evidence="2" id="KW-0808">Transferase</keyword>
<dbReference type="PANTHER" id="PTHR11439">
    <property type="entry name" value="GAG-POL-RELATED RETROTRANSPOSON"/>
    <property type="match status" value="1"/>
</dbReference>
<keyword evidence="2" id="KW-0418">Kinase</keyword>
<dbReference type="SUPFAM" id="SSF56672">
    <property type="entry name" value="DNA/RNA polymerases"/>
    <property type="match status" value="1"/>
</dbReference>
<dbReference type="InterPro" id="IPR013103">
    <property type="entry name" value="RVT_2"/>
</dbReference>
<dbReference type="GO" id="GO:0016301">
    <property type="term" value="F:kinase activity"/>
    <property type="evidence" value="ECO:0007669"/>
    <property type="project" value="UniProtKB-KW"/>
</dbReference>
<dbReference type="AlphaFoldDB" id="A0A061F632"/>
<dbReference type="STRING" id="3641.A0A061F632"/>
<dbReference type="HOGENOM" id="CLU_001650_6_0_1"/>
<dbReference type="InParanoid" id="A0A061F632"/>
<sequence length="212" mass="23783">MLLIVALYVNDLLITGPEGQYLTEFKTQMKKVFEMTDLGEMTYFLGMEVIQSTGKIVLHQVKYAKDLLNRFKMSMCKAVSTPLSTGSKFCRDDGTAKANGQFMQDPTETHFTVDKRILRYVKGTMDYGLVYMKQKSMFAWNSKQQVVAQSTAEAEYIACAATANHALWLRKLLVELGFKQVKGTLLNVDNMSTIAIAKNPVQQGTSESSTML</sequence>
<keyword evidence="3" id="KW-1185">Reference proteome</keyword>
<dbReference type="Pfam" id="PF07727">
    <property type="entry name" value="RVT_2"/>
    <property type="match status" value="1"/>
</dbReference>
<dbReference type="Proteomes" id="UP000026915">
    <property type="component" value="Chromosome 7"/>
</dbReference>
<dbReference type="Gramene" id="EOY12127">
    <property type="protein sequence ID" value="EOY12127"/>
    <property type="gene ID" value="TCM_030727"/>
</dbReference>
<dbReference type="eggNOG" id="KOG0017">
    <property type="taxonomic scope" value="Eukaryota"/>
</dbReference>
<gene>
    <name evidence="2" type="ORF">TCM_030727</name>
</gene>
<reference evidence="2 3" key="1">
    <citation type="journal article" date="2013" name="Genome Biol.">
        <title>The genome sequence of the most widely cultivated cacao type and its use to identify candidate genes regulating pod color.</title>
        <authorList>
            <person name="Motamayor J.C."/>
            <person name="Mockaitis K."/>
            <person name="Schmutz J."/>
            <person name="Haiminen N."/>
            <person name="Iii D.L."/>
            <person name="Cornejo O."/>
            <person name="Findley S.D."/>
            <person name="Zheng P."/>
            <person name="Utro F."/>
            <person name="Royaert S."/>
            <person name="Saski C."/>
            <person name="Jenkins J."/>
            <person name="Podicheti R."/>
            <person name="Zhao M."/>
            <person name="Scheffler B.E."/>
            <person name="Stack J.C."/>
            <person name="Feltus F.A."/>
            <person name="Mustiga G.M."/>
            <person name="Amores F."/>
            <person name="Phillips W."/>
            <person name="Marelli J.P."/>
            <person name="May G.D."/>
            <person name="Shapiro H."/>
            <person name="Ma J."/>
            <person name="Bustamante C.D."/>
            <person name="Schnell R.J."/>
            <person name="Main D."/>
            <person name="Gilbert D."/>
            <person name="Parida L."/>
            <person name="Kuhn D.N."/>
        </authorList>
    </citation>
    <scope>NUCLEOTIDE SEQUENCE [LARGE SCALE GENOMIC DNA]</scope>
    <source>
        <strain evidence="3">cv. Matina 1-6</strain>
    </source>
</reference>
<evidence type="ECO:0000313" key="2">
    <source>
        <dbReference type="EMBL" id="EOY12127.1"/>
    </source>
</evidence>
<dbReference type="OMA" id="CAATANH"/>